<protein>
    <recommendedName>
        <fullName evidence="4">F5/8 type C domain-containing protein</fullName>
    </recommendedName>
</protein>
<evidence type="ECO:0000256" key="1">
    <source>
        <dbReference type="SAM" id="Phobius"/>
    </source>
</evidence>
<evidence type="ECO:0008006" key="4">
    <source>
        <dbReference type="Google" id="ProtNLM"/>
    </source>
</evidence>
<organism evidence="2 3">
    <name type="scientific">Polarella glacialis</name>
    <name type="common">Dinoflagellate</name>
    <dbReference type="NCBI Taxonomy" id="89957"/>
    <lineage>
        <taxon>Eukaryota</taxon>
        <taxon>Sar</taxon>
        <taxon>Alveolata</taxon>
        <taxon>Dinophyceae</taxon>
        <taxon>Suessiales</taxon>
        <taxon>Suessiaceae</taxon>
        <taxon>Polarella</taxon>
    </lineage>
</organism>
<evidence type="ECO:0000313" key="3">
    <source>
        <dbReference type="Proteomes" id="UP000654075"/>
    </source>
</evidence>
<comment type="caution">
    <text evidence="2">The sequence shown here is derived from an EMBL/GenBank/DDBJ whole genome shotgun (WGS) entry which is preliminary data.</text>
</comment>
<sequence>LCVASSIRRHPENPDFAVHIFELPVVGYRSDSSGLFKKEAVLQLWSAPAHPHPDVAPLPFAKVMCGAPQEVLEQSLLHRAKLSWTGCADLALNKSARSQGLQPQQAAVSYPRTQGLQGRHLLNLSCWMQDVPHSFLEVDLGDNCNVTHVSTLGRFPELGQYPETALRCSEAWKSELKDDSACKAQTWTVVLPAKGGWQQWVTKYELQARLAGGKPGQPWASSRATQTCSRRWPTTSASSATTRVLVAMSVISYLFVVVVVVVIIVVVVISYLF</sequence>
<proteinExistence type="predicted"/>
<keyword evidence="3" id="KW-1185">Reference proteome</keyword>
<gene>
    <name evidence="2" type="ORF">PGLA1383_LOCUS44182</name>
</gene>
<dbReference type="AlphaFoldDB" id="A0A813GQQ1"/>
<evidence type="ECO:0000313" key="2">
    <source>
        <dbReference type="EMBL" id="CAE8627395.1"/>
    </source>
</evidence>
<keyword evidence="1" id="KW-0812">Transmembrane</keyword>
<dbReference type="EMBL" id="CAJNNV010029170">
    <property type="protein sequence ID" value="CAE8627395.1"/>
    <property type="molecule type" value="Genomic_DNA"/>
</dbReference>
<keyword evidence="1" id="KW-0472">Membrane</keyword>
<feature type="non-terminal residue" evidence="2">
    <location>
        <position position="273"/>
    </location>
</feature>
<feature type="transmembrane region" description="Helical" evidence="1">
    <location>
        <begin position="244"/>
        <end position="272"/>
    </location>
</feature>
<dbReference type="Gene3D" id="2.60.120.260">
    <property type="entry name" value="Galactose-binding domain-like"/>
    <property type="match status" value="1"/>
</dbReference>
<dbReference type="Proteomes" id="UP000654075">
    <property type="component" value="Unassembled WGS sequence"/>
</dbReference>
<accession>A0A813GQQ1</accession>
<keyword evidence="1" id="KW-1133">Transmembrane helix</keyword>
<feature type="non-terminal residue" evidence="2">
    <location>
        <position position="1"/>
    </location>
</feature>
<reference evidence="2" key="1">
    <citation type="submission" date="2021-02" db="EMBL/GenBank/DDBJ databases">
        <authorList>
            <person name="Dougan E. K."/>
            <person name="Rhodes N."/>
            <person name="Thang M."/>
            <person name="Chan C."/>
        </authorList>
    </citation>
    <scope>NUCLEOTIDE SEQUENCE</scope>
</reference>
<name>A0A813GQQ1_POLGL</name>